<dbReference type="AlphaFoldDB" id="A0AAE0SFK5"/>
<name>A0AAE0SFK5_9BIVA</name>
<protein>
    <submittedName>
        <fullName evidence="3">Uncharacterized protein</fullName>
    </submittedName>
</protein>
<evidence type="ECO:0000256" key="2">
    <source>
        <dbReference type="SAM" id="MobiDB-lite"/>
    </source>
</evidence>
<evidence type="ECO:0000313" key="4">
    <source>
        <dbReference type="Proteomes" id="UP001195483"/>
    </source>
</evidence>
<gene>
    <name evidence="3" type="ORF">CHS0354_026066</name>
</gene>
<evidence type="ECO:0000313" key="3">
    <source>
        <dbReference type="EMBL" id="KAK3591051.1"/>
    </source>
</evidence>
<accession>A0AAE0SFK5</accession>
<keyword evidence="4" id="KW-1185">Reference proteome</keyword>
<proteinExistence type="predicted"/>
<reference evidence="3" key="1">
    <citation type="journal article" date="2021" name="Genome Biol. Evol.">
        <title>A High-Quality Reference Genome for a Parasitic Bivalve with Doubly Uniparental Inheritance (Bivalvia: Unionida).</title>
        <authorList>
            <person name="Smith C.H."/>
        </authorList>
    </citation>
    <scope>NUCLEOTIDE SEQUENCE</scope>
    <source>
        <strain evidence="3">CHS0354</strain>
    </source>
</reference>
<evidence type="ECO:0000256" key="1">
    <source>
        <dbReference type="SAM" id="Coils"/>
    </source>
</evidence>
<sequence>MHCCCTVCNLRDAMDKTGRFEYTEKNNIGERLTKTRSDRKSSTPYAGSEQVKTRDAIPTLNKASDQDSQIVNSQQRTSVRTKMNPSRASALSDVACAVKTVASLATQNETIINTDMPFDGTDSASLLVRTKKRQKEKADKCRKRFKSESREIRRLSETADVLAEIINSGQVSMATRVFLNKDFEIEVIGKLLETDKCSRSDVQNILNSCVEMLMSEMKKKVKSVWLGFRQMYPNVPIFVLISYDNGIKLSEKDIPNSFRSFEFVFRHEFEVSEEAREITKYEENKQTQMCERQRREVKITLSKNIDQLLKCHRNIEMVGVSSIRSIKYGHRNARLITGYCIVVYVHVKGIIPYGEKEFPRRIEHFPVDVREGKFVPYSNVPGAREYHQCLLMGCQIVRCKGSSGTLGGFLDLQDGRVGILTCAHVALTEEERNTYLDSSSDEQLRQHISIPWNTPRMGQPDEYHEFGTVLKFALKPGGPSEVGVDAAVVTITERAREPVCGAFPKNQCSASGFTADSPMEFPSGHCTKIEDRMEGCEVVKFGATTDITRGLIAHNCLHARRSHVTDMAFKEFMYNQMEITPLHGFHRFAQKGDSGAIVFMAKRGNRNKLVAVGMVVGGTTSDTAVVTPILDILKALDLKYLCFKTFDPCPRPRQLLSLEDLKKGQEKQSKQITDQEKRFQRQINRLEKEIKKGVARTHEMIARLSRQIQARR</sequence>
<organism evidence="3 4">
    <name type="scientific">Potamilus streckersoni</name>
    <dbReference type="NCBI Taxonomy" id="2493646"/>
    <lineage>
        <taxon>Eukaryota</taxon>
        <taxon>Metazoa</taxon>
        <taxon>Spiralia</taxon>
        <taxon>Lophotrochozoa</taxon>
        <taxon>Mollusca</taxon>
        <taxon>Bivalvia</taxon>
        <taxon>Autobranchia</taxon>
        <taxon>Heteroconchia</taxon>
        <taxon>Palaeoheterodonta</taxon>
        <taxon>Unionida</taxon>
        <taxon>Unionoidea</taxon>
        <taxon>Unionidae</taxon>
        <taxon>Ambleminae</taxon>
        <taxon>Lampsilini</taxon>
        <taxon>Potamilus</taxon>
    </lineage>
</organism>
<dbReference type="EMBL" id="JAEAOA010001555">
    <property type="protein sequence ID" value="KAK3591051.1"/>
    <property type="molecule type" value="Genomic_DNA"/>
</dbReference>
<feature type="compositionally biased region" description="Polar residues" evidence="2">
    <location>
        <begin position="61"/>
        <end position="85"/>
    </location>
</feature>
<feature type="region of interest" description="Disordered" evidence="2">
    <location>
        <begin position="33"/>
        <end position="85"/>
    </location>
</feature>
<reference evidence="3" key="2">
    <citation type="journal article" date="2021" name="Genome Biol. Evol.">
        <title>Developing a high-quality reference genome for a parasitic bivalve with doubly uniparental inheritance (Bivalvia: Unionida).</title>
        <authorList>
            <person name="Smith C.H."/>
        </authorList>
    </citation>
    <scope>NUCLEOTIDE SEQUENCE</scope>
    <source>
        <strain evidence="3">CHS0354</strain>
        <tissue evidence="3">Mantle</tissue>
    </source>
</reference>
<keyword evidence="1" id="KW-0175">Coiled coil</keyword>
<feature type="coiled-coil region" evidence="1">
    <location>
        <begin position="658"/>
        <end position="696"/>
    </location>
</feature>
<reference evidence="3" key="3">
    <citation type="submission" date="2023-05" db="EMBL/GenBank/DDBJ databases">
        <authorList>
            <person name="Smith C.H."/>
        </authorList>
    </citation>
    <scope>NUCLEOTIDE SEQUENCE</scope>
    <source>
        <strain evidence="3">CHS0354</strain>
        <tissue evidence="3">Mantle</tissue>
    </source>
</reference>
<dbReference type="Proteomes" id="UP001195483">
    <property type="component" value="Unassembled WGS sequence"/>
</dbReference>
<comment type="caution">
    <text evidence="3">The sequence shown here is derived from an EMBL/GenBank/DDBJ whole genome shotgun (WGS) entry which is preliminary data.</text>
</comment>